<comment type="caution">
    <text evidence="2">The sequence shown here is derived from an EMBL/GenBank/DDBJ whole genome shotgun (WGS) entry which is preliminary data.</text>
</comment>
<feature type="compositionally biased region" description="Basic and acidic residues" evidence="1">
    <location>
        <begin position="111"/>
        <end position="123"/>
    </location>
</feature>
<accession>A0A9Q1IXL3</accession>
<feature type="compositionally biased region" description="Basic and acidic residues" evidence="1">
    <location>
        <begin position="145"/>
        <end position="164"/>
    </location>
</feature>
<gene>
    <name evidence="2" type="ORF">SKAU_G00204330</name>
</gene>
<protein>
    <submittedName>
        <fullName evidence="2">Uncharacterized protein</fullName>
    </submittedName>
</protein>
<name>A0A9Q1IXL3_SYNKA</name>
<feature type="region of interest" description="Disordered" evidence="1">
    <location>
        <begin position="106"/>
        <end position="175"/>
    </location>
</feature>
<sequence length="175" mass="18757">MSQTNAEIEMRPLENGGNVGGREKPLHTELWAPCHHAHPATVSSNHVVALRGRLDAGRQDEPGPPRKTLGFSPASQIAEPWKQIAPDTSIGGRFAPLSPLLLPLGGAVSDPRSDNKKTTRSCDRCSPGRCTRKTAPAFPPAQKTGADKTTKLAGQRRGEAEKKGLSPTLRRSSQM</sequence>
<dbReference type="Proteomes" id="UP001152622">
    <property type="component" value="Chromosome 6"/>
</dbReference>
<evidence type="ECO:0000313" key="3">
    <source>
        <dbReference type="Proteomes" id="UP001152622"/>
    </source>
</evidence>
<reference evidence="2" key="1">
    <citation type="journal article" date="2023" name="Science">
        <title>Genome structures resolve the early diversification of teleost fishes.</title>
        <authorList>
            <person name="Parey E."/>
            <person name="Louis A."/>
            <person name="Montfort J."/>
            <person name="Bouchez O."/>
            <person name="Roques C."/>
            <person name="Iampietro C."/>
            <person name="Lluch J."/>
            <person name="Castinel A."/>
            <person name="Donnadieu C."/>
            <person name="Desvignes T."/>
            <person name="Floi Bucao C."/>
            <person name="Jouanno E."/>
            <person name="Wen M."/>
            <person name="Mejri S."/>
            <person name="Dirks R."/>
            <person name="Jansen H."/>
            <person name="Henkel C."/>
            <person name="Chen W.J."/>
            <person name="Zahm M."/>
            <person name="Cabau C."/>
            <person name="Klopp C."/>
            <person name="Thompson A.W."/>
            <person name="Robinson-Rechavi M."/>
            <person name="Braasch I."/>
            <person name="Lecointre G."/>
            <person name="Bobe J."/>
            <person name="Postlethwait J.H."/>
            <person name="Berthelot C."/>
            <person name="Roest Crollius H."/>
            <person name="Guiguen Y."/>
        </authorList>
    </citation>
    <scope>NUCLEOTIDE SEQUENCE</scope>
    <source>
        <strain evidence="2">WJC10195</strain>
    </source>
</reference>
<evidence type="ECO:0000313" key="2">
    <source>
        <dbReference type="EMBL" id="KAJ8357639.1"/>
    </source>
</evidence>
<proteinExistence type="predicted"/>
<organism evidence="2 3">
    <name type="scientific">Synaphobranchus kaupii</name>
    <name type="common">Kaup's arrowtooth eel</name>
    <dbReference type="NCBI Taxonomy" id="118154"/>
    <lineage>
        <taxon>Eukaryota</taxon>
        <taxon>Metazoa</taxon>
        <taxon>Chordata</taxon>
        <taxon>Craniata</taxon>
        <taxon>Vertebrata</taxon>
        <taxon>Euteleostomi</taxon>
        <taxon>Actinopterygii</taxon>
        <taxon>Neopterygii</taxon>
        <taxon>Teleostei</taxon>
        <taxon>Anguilliformes</taxon>
        <taxon>Synaphobranchidae</taxon>
        <taxon>Synaphobranchus</taxon>
    </lineage>
</organism>
<evidence type="ECO:0000256" key="1">
    <source>
        <dbReference type="SAM" id="MobiDB-lite"/>
    </source>
</evidence>
<keyword evidence="3" id="KW-1185">Reference proteome</keyword>
<dbReference type="EMBL" id="JAINUF010000006">
    <property type="protein sequence ID" value="KAJ8357639.1"/>
    <property type="molecule type" value="Genomic_DNA"/>
</dbReference>
<feature type="region of interest" description="Disordered" evidence="1">
    <location>
        <begin position="56"/>
        <end position="75"/>
    </location>
</feature>
<feature type="region of interest" description="Disordered" evidence="1">
    <location>
        <begin position="1"/>
        <end position="25"/>
    </location>
</feature>
<dbReference type="AlphaFoldDB" id="A0A9Q1IXL3"/>